<reference evidence="1" key="1">
    <citation type="journal article" date="2022" name="bioRxiv">
        <title>Sequencing and chromosome-scale assembly of the giantPleurodeles waltlgenome.</title>
        <authorList>
            <person name="Brown T."/>
            <person name="Elewa A."/>
            <person name="Iarovenko S."/>
            <person name="Subramanian E."/>
            <person name="Araus A.J."/>
            <person name="Petzold A."/>
            <person name="Susuki M."/>
            <person name="Suzuki K.-i.T."/>
            <person name="Hayashi T."/>
            <person name="Toyoda A."/>
            <person name="Oliveira C."/>
            <person name="Osipova E."/>
            <person name="Leigh N.D."/>
            <person name="Simon A."/>
            <person name="Yun M.H."/>
        </authorList>
    </citation>
    <scope>NUCLEOTIDE SEQUENCE</scope>
    <source>
        <strain evidence="1">20211129_DDA</strain>
        <tissue evidence="1">Liver</tissue>
    </source>
</reference>
<gene>
    <name evidence="1" type="ORF">NDU88_004398</name>
</gene>
<dbReference type="Proteomes" id="UP001066276">
    <property type="component" value="Chromosome 3_1"/>
</dbReference>
<dbReference type="EMBL" id="JANPWB010000005">
    <property type="protein sequence ID" value="KAJ1187623.1"/>
    <property type="molecule type" value="Genomic_DNA"/>
</dbReference>
<feature type="non-terminal residue" evidence="1">
    <location>
        <position position="1"/>
    </location>
</feature>
<feature type="non-terminal residue" evidence="1">
    <location>
        <position position="57"/>
    </location>
</feature>
<accession>A0AAV7UF49</accession>
<evidence type="ECO:0000313" key="2">
    <source>
        <dbReference type="Proteomes" id="UP001066276"/>
    </source>
</evidence>
<name>A0AAV7UF49_PLEWA</name>
<proteinExistence type="predicted"/>
<sequence length="57" mass="5503">GAGGALLGCSTGPVGVLLPTWDGTCGALLHSWAAGGLVGRAALPSLPCSPVALPHLW</sequence>
<organism evidence="1 2">
    <name type="scientific">Pleurodeles waltl</name>
    <name type="common">Iberian ribbed newt</name>
    <dbReference type="NCBI Taxonomy" id="8319"/>
    <lineage>
        <taxon>Eukaryota</taxon>
        <taxon>Metazoa</taxon>
        <taxon>Chordata</taxon>
        <taxon>Craniata</taxon>
        <taxon>Vertebrata</taxon>
        <taxon>Euteleostomi</taxon>
        <taxon>Amphibia</taxon>
        <taxon>Batrachia</taxon>
        <taxon>Caudata</taxon>
        <taxon>Salamandroidea</taxon>
        <taxon>Salamandridae</taxon>
        <taxon>Pleurodelinae</taxon>
        <taxon>Pleurodeles</taxon>
    </lineage>
</organism>
<evidence type="ECO:0000313" key="1">
    <source>
        <dbReference type="EMBL" id="KAJ1187623.1"/>
    </source>
</evidence>
<protein>
    <submittedName>
        <fullName evidence="1">Uncharacterized protein</fullName>
    </submittedName>
</protein>
<comment type="caution">
    <text evidence="1">The sequence shown here is derived from an EMBL/GenBank/DDBJ whole genome shotgun (WGS) entry which is preliminary data.</text>
</comment>
<dbReference type="AlphaFoldDB" id="A0AAV7UF49"/>
<keyword evidence="2" id="KW-1185">Reference proteome</keyword>